<feature type="compositionally biased region" description="Low complexity" evidence="1">
    <location>
        <begin position="95"/>
        <end position="104"/>
    </location>
</feature>
<evidence type="ECO:0000256" key="1">
    <source>
        <dbReference type="SAM" id="MobiDB-lite"/>
    </source>
</evidence>
<evidence type="ECO:0000256" key="2">
    <source>
        <dbReference type="SAM" id="Phobius"/>
    </source>
</evidence>
<accession>A0A524RNV5</accession>
<keyword evidence="2" id="KW-0812">Transmembrane</keyword>
<feature type="transmembrane region" description="Helical" evidence="2">
    <location>
        <begin position="62"/>
        <end position="79"/>
    </location>
</feature>
<proteinExistence type="predicted"/>
<dbReference type="Proteomes" id="UP000317990">
    <property type="component" value="Unassembled WGS sequence"/>
</dbReference>
<evidence type="ECO:0000313" key="4">
    <source>
        <dbReference type="Proteomes" id="UP000317990"/>
    </source>
</evidence>
<keyword evidence="2" id="KW-1133">Transmembrane helix</keyword>
<name>A0A524RNV5_9CHRO</name>
<organism evidence="3 4">
    <name type="scientific">Aphanocapsa feldmannii 277cV</name>
    <dbReference type="NCBI Taxonomy" id="2507553"/>
    <lineage>
        <taxon>Bacteria</taxon>
        <taxon>Bacillati</taxon>
        <taxon>Cyanobacteriota</taxon>
        <taxon>Cyanophyceae</taxon>
        <taxon>Oscillatoriophycideae</taxon>
        <taxon>Chroococcales</taxon>
        <taxon>Microcystaceae</taxon>
        <taxon>Aphanocapsa</taxon>
    </lineage>
</organism>
<dbReference type="AlphaFoldDB" id="A0A524RNV5"/>
<evidence type="ECO:0000313" key="3">
    <source>
        <dbReference type="EMBL" id="TGG93034.1"/>
    </source>
</evidence>
<keyword evidence="2" id="KW-0472">Membrane</keyword>
<sequence length="219" mass="24430">MASSGEERAPLPAPYISPSQRLKEDLRDLFASQRLRLRQLWRLNREGALWLPRFWPRQLTPLFWPLLLVLLLGMALFAAQRLPQQVAATVPRPVPVGSTSTGSPTGTGGRLEPAAAAMPGERPLEDRPAVPDPLIDLLQEWVGSSHLLRTEPDHNQERLVLVVDDAWRALPQRERQRLADAWCSQLPGLGFAELELVDPLGQRLARSARIGSGMLLWQG</sequence>
<dbReference type="EMBL" id="SRMO01000054">
    <property type="protein sequence ID" value="TGG93034.1"/>
    <property type="molecule type" value="Genomic_DNA"/>
</dbReference>
<comment type="caution">
    <text evidence="3">The sequence shown here is derived from an EMBL/GenBank/DDBJ whole genome shotgun (WGS) entry which is preliminary data.</text>
</comment>
<feature type="region of interest" description="Disordered" evidence="1">
    <location>
        <begin position="93"/>
        <end position="112"/>
    </location>
</feature>
<gene>
    <name evidence="3" type="ORF">ERJ67_04530</name>
</gene>
<protein>
    <submittedName>
        <fullName evidence="3">Uncharacterized protein</fullName>
    </submittedName>
</protein>
<reference evidence="3 4" key="1">
    <citation type="journal article" date="2019" name="mSystems">
        <title>Life at home and on the roam: Genomic adaptions reflect the dual lifestyle of an intracellular, facultative symbiont.</title>
        <authorList>
            <person name="Burgsdorf I."/>
        </authorList>
    </citation>
    <scope>NUCLEOTIDE SEQUENCE [LARGE SCALE GENOMIC DNA]</scope>
    <source>
        <strain evidence="3">277cV</strain>
    </source>
</reference>